<dbReference type="AlphaFoldDB" id="A0AAV7AE51"/>
<dbReference type="InterPro" id="IPR017782">
    <property type="entry name" value="Hydroxyacylglutathione_Hdrlase"/>
</dbReference>
<dbReference type="SMART" id="SM00849">
    <property type="entry name" value="Lactamase_B"/>
    <property type="match status" value="1"/>
</dbReference>
<dbReference type="Pfam" id="PF16123">
    <property type="entry name" value="HAGH_C"/>
    <property type="match status" value="1"/>
</dbReference>
<evidence type="ECO:0000256" key="1">
    <source>
        <dbReference type="ARBA" id="ARBA00001947"/>
    </source>
</evidence>
<feature type="domain" description="Metallo-beta-lactamase" evidence="6">
    <location>
        <begin position="9"/>
        <end position="161"/>
    </location>
</feature>
<dbReference type="InterPro" id="IPR036866">
    <property type="entry name" value="RibonucZ/Hydroxyglut_hydro"/>
</dbReference>
<evidence type="ECO:0000256" key="4">
    <source>
        <dbReference type="ARBA" id="ARBA00022801"/>
    </source>
</evidence>
<evidence type="ECO:0000313" key="8">
    <source>
        <dbReference type="Proteomes" id="UP000824782"/>
    </source>
</evidence>
<comment type="cofactor">
    <cofactor evidence="1">
        <name>Zn(2+)</name>
        <dbReference type="ChEBI" id="CHEBI:29105"/>
    </cofactor>
</comment>
<sequence length="271" mass="30944">MYFIIEEHTKTPLRLEASVGFKKLLDIVRKENVNLKAILTTHHHLDHSRGNADLVQQLPELSVYGTDERIRGLTHRVVHNQILKFGDINVKCLFTPCHTSGHVCFFVWEDGCPDAPALFSGDTLFVGGCGQFFEGTAEQMYKNLIETLSSLPPETKVFCGHEYTVKNLKFALKVEPDNEHVKEKLAWAKARDDDDIPTVPSILEEELLYNPFMRVREEAVQKFTGKTDPIDVMRVLRKEKDEFKKPKDRPPIPALLAYQWGLLNQSAADQE</sequence>
<dbReference type="GO" id="GO:0046872">
    <property type="term" value="F:metal ion binding"/>
    <property type="evidence" value="ECO:0007669"/>
    <property type="project" value="UniProtKB-KW"/>
</dbReference>
<protein>
    <recommendedName>
        <fullName evidence="6">Metallo-beta-lactamase domain-containing protein</fullName>
    </recommendedName>
</protein>
<dbReference type="Gene3D" id="3.60.15.10">
    <property type="entry name" value="Ribonuclease Z/Hydroxyacylglutathione hydrolase-like"/>
    <property type="match status" value="1"/>
</dbReference>
<dbReference type="InterPro" id="IPR032282">
    <property type="entry name" value="HAGH_C"/>
</dbReference>
<accession>A0AAV7AE51</accession>
<dbReference type="FunFam" id="3.60.15.10:FF:000019">
    <property type="entry name" value="Hydroxyacylglutathione hydrolase, mitochondrial"/>
    <property type="match status" value="1"/>
</dbReference>
<evidence type="ECO:0000256" key="5">
    <source>
        <dbReference type="ARBA" id="ARBA00022833"/>
    </source>
</evidence>
<dbReference type="GO" id="GO:0004416">
    <property type="term" value="F:hydroxyacylglutathione hydrolase activity"/>
    <property type="evidence" value="ECO:0007669"/>
    <property type="project" value="InterPro"/>
</dbReference>
<proteinExistence type="inferred from homology"/>
<dbReference type="PANTHER" id="PTHR11935">
    <property type="entry name" value="BETA LACTAMASE DOMAIN"/>
    <property type="match status" value="1"/>
</dbReference>
<evidence type="ECO:0000313" key="7">
    <source>
        <dbReference type="EMBL" id="KAG8557361.1"/>
    </source>
</evidence>
<comment type="similarity">
    <text evidence="2">Belongs to the metallo-beta-lactamase superfamily. Glyoxalase II family.</text>
</comment>
<organism evidence="7 8">
    <name type="scientific">Engystomops pustulosus</name>
    <name type="common">Tungara frog</name>
    <name type="synonym">Physalaemus pustulosus</name>
    <dbReference type="NCBI Taxonomy" id="76066"/>
    <lineage>
        <taxon>Eukaryota</taxon>
        <taxon>Metazoa</taxon>
        <taxon>Chordata</taxon>
        <taxon>Craniata</taxon>
        <taxon>Vertebrata</taxon>
        <taxon>Euteleostomi</taxon>
        <taxon>Amphibia</taxon>
        <taxon>Batrachia</taxon>
        <taxon>Anura</taxon>
        <taxon>Neobatrachia</taxon>
        <taxon>Hyloidea</taxon>
        <taxon>Leptodactylidae</taxon>
        <taxon>Leiuperinae</taxon>
        <taxon>Engystomops</taxon>
    </lineage>
</organism>
<gene>
    <name evidence="7" type="ORF">GDO81_016605</name>
</gene>
<reference evidence="7" key="1">
    <citation type="thesis" date="2020" institute="ProQuest LLC" country="789 East Eisenhower Parkway, Ann Arbor, MI, USA">
        <title>Comparative Genomics and Chromosome Evolution.</title>
        <authorList>
            <person name="Mudd A.B."/>
        </authorList>
    </citation>
    <scope>NUCLEOTIDE SEQUENCE</scope>
    <source>
        <strain evidence="7">237g6f4</strain>
        <tissue evidence="7">Blood</tissue>
    </source>
</reference>
<keyword evidence="5" id="KW-0862">Zinc</keyword>
<dbReference type="GO" id="GO:0019243">
    <property type="term" value="P:methylglyoxal catabolic process to D-lactate via S-lactoyl-glutathione"/>
    <property type="evidence" value="ECO:0007669"/>
    <property type="project" value="InterPro"/>
</dbReference>
<dbReference type="PANTHER" id="PTHR11935:SF77">
    <property type="entry name" value="HYDROXYACYLGLUTATHIONE HYDROLASE-LIKE PROTEIN"/>
    <property type="match status" value="1"/>
</dbReference>
<dbReference type="CDD" id="cd07723">
    <property type="entry name" value="hydroxyacylglutathione_hydrolase_MBL-fold"/>
    <property type="match status" value="1"/>
</dbReference>
<dbReference type="EMBL" id="WNYA01000008">
    <property type="protein sequence ID" value="KAG8557361.1"/>
    <property type="molecule type" value="Genomic_DNA"/>
</dbReference>
<keyword evidence="8" id="KW-1185">Reference proteome</keyword>
<dbReference type="Pfam" id="PF00753">
    <property type="entry name" value="Lactamase_B"/>
    <property type="match status" value="1"/>
</dbReference>
<dbReference type="InterPro" id="IPR001279">
    <property type="entry name" value="Metallo-B-lactamas"/>
</dbReference>
<evidence type="ECO:0000256" key="3">
    <source>
        <dbReference type="ARBA" id="ARBA00022723"/>
    </source>
</evidence>
<keyword evidence="3" id="KW-0479">Metal-binding</keyword>
<dbReference type="SUPFAM" id="SSF56281">
    <property type="entry name" value="Metallo-hydrolase/oxidoreductase"/>
    <property type="match status" value="1"/>
</dbReference>
<evidence type="ECO:0000259" key="6">
    <source>
        <dbReference type="SMART" id="SM00849"/>
    </source>
</evidence>
<evidence type="ECO:0000256" key="2">
    <source>
        <dbReference type="ARBA" id="ARBA00006759"/>
    </source>
</evidence>
<keyword evidence="4" id="KW-0378">Hydrolase</keyword>
<name>A0AAV7AE51_ENGPU</name>
<comment type="caution">
    <text evidence="7">The sequence shown here is derived from an EMBL/GenBank/DDBJ whole genome shotgun (WGS) entry which is preliminary data.</text>
</comment>
<dbReference type="InterPro" id="IPR035680">
    <property type="entry name" value="Clx_II_MBL"/>
</dbReference>
<dbReference type="NCBIfam" id="TIGR03413">
    <property type="entry name" value="GSH_gloB"/>
    <property type="match status" value="1"/>
</dbReference>
<dbReference type="Proteomes" id="UP000824782">
    <property type="component" value="Unassembled WGS sequence"/>
</dbReference>